<keyword evidence="3" id="KW-0813">Transport</keyword>
<dbReference type="PIRSF" id="PIRSF005799">
    <property type="entry name" value="UDP-gal_transpt"/>
    <property type="match status" value="1"/>
</dbReference>
<feature type="transmembrane region" description="Helical" evidence="7">
    <location>
        <begin position="259"/>
        <end position="279"/>
    </location>
</feature>
<feature type="transmembrane region" description="Helical" evidence="7">
    <location>
        <begin position="91"/>
        <end position="115"/>
    </location>
</feature>
<accession>A0A0B6Y3Q2</accession>
<feature type="transmembrane region" description="Helical" evidence="7">
    <location>
        <begin position="193"/>
        <end position="210"/>
    </location>
</feature>
<gene>
    <name evidence="8" type="primary">ORF10763</name>
</gene>
<dbReference type="GO" id="GO:0015165">
    <property type="term" value="F:pyrimidine nucleotide-sugar transmembrane transporter activity"/>
    <property type="evidence" value="ECO:0007669"/>
    <property type="project" value="InterPro"/>
</dbReference>
<dbReference type="InterPro" id="IPR007271">
    <property type="entry name" value="Nuc_sug_transpt"/>
</dbReference>
<evidence type="ECO:0000256" key="1">
    <source>
        <dbReference type="ARBA" id="ARBA00004141"/>
    </source>
</evidence>
<dbReference type="PANTHER" id="PTHR10231">
    <property type="entry name" value="NUCLEOTIDE-SUGAR TRANSMEMBRANE TRANSPORTER"/>
    <property type="match status" value="1"/>
</dbReference>
<keyword evidence="6 7" id="KW-0472">Membrane</keyword>
<evidence type="ECO:0000256" key="7">
    <source>
        <dbReference type="SAM" id="Phobius"/>
    </source>
</evidence>
<sequence length="384" mass="42601">MSSLEKPLIGSVNREIVDFGTEFGNKNTGLTFGNLYTTDMNRKKSSSDEEVQNSVQKTPESLKYISLVLLTLQNALLILVMRYVRTREGDMFIATTAVIMSEVFKFGTSLIIILIQERSVKKWLQILYADIILEPIDCIKVSIPSLTYVLQNNLLYIAVSNLDAATFQVTYQLKILTTAIFSVLMLKKQLSKLQWLSLVILFVGVAIVQMQPEGSGKVNTIVEQSPIKGLVAVIISCFMSGFAGVYFEKILKGTRQSVWLRNVQLGFLGVIIGIITMYIKDGAKVQEKGFFVGYDGVVWFVVCLQSFGGLLVAVVVKYADNILKGFATSAAIIVSCVASMYFFDFHLSIQFTIGAFLVIVAVYVYSKYVPVQTPTLPAVVSRKV</sequence>
<evidence type="ECO:0000256" key="6">
    <source>
        <dbReference type="ARBA" id="ARBA00023136"/>
    </source>
</evidence>
<feature type="transmembrane region" description="Helical" evidence="7">
    <location>
        <begin position="169"/>
        <end position="186"/>
    </location>
</feature>
<proteinExistence type="inferred from homology"/>
<evidence type="ECO:0000313" key="8">
    <source>
        <dbReference type="EMBL" id="CEK50436.1"/>
    </source>
</evidence>
<dbReference type="AlphaFoldDB" id="A0A0B6Y3Q2"/>
<dbReference type="Pfam" id="PF04142">
    <property type="entry name" value="Nuc_sug_transp"/>
    <property type="match status" value="1"/>
</dbReference>
<evidence type="ECO:0000256" key="2">
    <source>
        <dbReference type="ARBA" id="ARBA00009976"/>
    </source>
</evidence>
<comment type="subcellular location">
    <subcellularLocation>
        <location evidence="1">Membrane</location>
        <topology evidence="1">Multi-pass membrane protein</topology>
    </subcellularLocation>
</comment>
<keyword evidence="4 7" id="KW-0812">Transmembrane</keyword>
<dbReference type="NCBIfam" id="TIGR00803">
    <property type="entry name" value="nst"/>
    <property type="match status" value="1"/>
</dbReference>
<dbReference type="InterPro" id="IPR037185">
    <property type="entry name" value="EmrE-like"/>
</dbReference>
<feature type="transmembrane region" description="Helical" evidence="7">
    <location>
        <begin position="299"/>
        <end position="319"/>
    </location>
</feature>
<dbReference type="SUPFAM" id="SSF103481">
    <property type="entry name" value="Multidrug resistance efflux transporter EmrE"/>
    <property type="match status" value="1"/>
</dbReference>
<dbReference type="EMBL" id="HACG01003571">
    <property type="protein sequence ID" value="CEK50436.1"/>
    <property type="molecule type" value="Transcribed_RNA"/>
</dbReference>
<comment type="similarity">
    <text evidence="2">Belongs to the nucleotide-sugar transporter family. SLC35A subfamily.</text>
</comment>
<evidence type="ECO:0000256" key="4">
    <source>
        <dbReference type="ARBA" id="ARBA00022692"/>
    </source>
</evidence>
<reference evidence="8" key="1">
    <citation type="submission" date="2014-12" db="EMBL/GenBank/DDBJ databases">
        <title>Insight into the proteome of Arion vulgaris.</title>
        <authorList>
            <person name="Aradska J."/>
            <person name="Bulat T."/>
            <person name="Smidak R."/>
            <person name="Sarate P."/>
            <person name="Gangsoo J."/>
            <person name="Sialana F."/>
            <person name="Bilban M."/>
            <person name="Lubec G."/>
        </authorList>
    </citation>
    <scope>NUCLEOTIDE SEQUENCE</scope>
    <source>
        <tissue evidence="8">Skin</tissue>
    </source>
</reference>
<protein>
    <submittedName>
        <fullName evidence="8">Uncharacterized protein</fullName>
    </submittedName>
</protein>
<keyword evidence="3" id="KW-0762">Sugar transport</keyword>
<feature type="transmembrane region" description="Helical" evidence="7">
    <location>
        <begin position="64"/>
        <end position="84"/>
    </location>
</feature>
<name>A0A0B6Y3Q2_9EUPU</name>
<feature type="transmembrane region" description="Helical" evidence="7">
    <location>
        <begin position="230"/>
        <end position="247"/>
    </location>
</feature>
<keyword evidence="5 7" id="KW-1133">Transmembrane helix</keyword>
<dbReference type="GO" id="GO:0000139">
    <property type="term" value="C:Golgi membrane"/>
    <property type="evidence" value="ECO:0007669"/>
    <property type="project" value="InterPro"/>
</dbReference>
<feature type="transmembrane region" description="Helical" evidence="7">
    <location>
        <begin position="349"/>
        <end position="366"/>
    </location>
</feature>
<organism evidence="8">
    <name type="scientific">Arion vulgaris</name>
    <dbReference type="NCBI Taxonomy" id="1028688"/>
    <lineage>
        <taxon>Eukaryota</taxon>
        <taxon>Metazoa</taxon>
        <taxon>Spiralia</taxon>
        <taxon>Lophotrochozoa</taxon>
        <taxon>Mollusca</taxon>
        <taxon>Gastropoda</taxon>
        <taxon>Heterobranchia</taxon>
        <taxon>Euthyneura</taxon>
        <taxon>Panpulmonata</taxon>
        <taxon>Eupulmonata</taxon>
        <taxon>Stylommatophora</taxon>
        <taxon>Helicina</taxon>
        <taxon>Arionoidea</taxon>
        <taxon>Arionidae</taxon>
        <taxon>Arion</taxon>
    </lineage>
</organism>
<evidence type="ECO:0000256" key="3">
    <source>
        <dbReference type="ARBA" id="ARBA00022597"/>
    </source>
</evidence>
<feature type="transmembrane region" description="Helical" evidence="7">
    <location>
        <begin position="326"/>
        <end position="343"/>
    </location>
</feature>
<evidence type="ECO:0000256" key="5">
    <source>
        <dbReference type="ARBA" id="ARBA00022989"/>
    </source>
</evidence>